<name>A0A9E4ZHQ7_9EURY</name>
<evidence type="ECO:0000256" key="4">
    <source>
        <dbReference type="SAM" id="MobiDB-lite"/>
    </source>
</evidence>
<dbReference type="SMART" id="SM00028">
    <property type="entry name" value="TPR"/>
    <property type="match status" value="10"/>
</dbReference>
<gene>
    <name evidence="5" type="ORF">KDK67_12245</name>
</gene>
<dbReference type="PROSITE" id="PS50293">
    <property type="entry name" value="TPR_REGION"/>
    <property type="match status" value="1"/>
</dbReference>
<comment type="caution">
    <text evidence="5">The sequence shown here is derived from an EMBL/GenBank/DDBJ whole genome shotgun (WGS) entry which is preliminary data.</text>
</comment>
<keyword evidence="2 3" id="KW-0802">TPR repeat</keyword>
<dbReference type="Proteomes" id="UP001056766">
    <property type="component" value="Unassembled WGS sequence"/>
</dbReference>
<dbReference type="SUPFAM" id="SSF48452">
    <property type="entry name" value="TPR-like"/>
    <property type="match status" value="2"/>
</dbReference>
<dbReference type="Gene3D" id="1.25.40.10">
    <property type="entry name" value="Tetratricopeptide repeat domain"/>
    <property type="match status" value="2"/>
</dbReference>
<dbReference type="EMBL" id="JAGSOI010000068">
    <property type="protein sequence ID" value="MCM1987740.1"/>
    <property type="molecule type" value="Genomic_DNA"/>
</dbReference>
<organism evidence="5 6">
    <name type="scientific">Methanococcoides seepicolus</name>
    <dbReference type="NCBI Taxonomy" id="2828780"/>
    <lineage>
        <taxon>Archaea</taxon>
        <taxon>Methanobacteriati</taxon>
        <taxon>Methanobacteriota</taxon>
        <taxon>Stenosarchaea group</taxon>
        <taxon>Methanomicrobia</taxon>
        <taxon>Methanosarcinales</taxon>
        <taxon>Methanosarcinaceae</taxon>
        <taxon>Methanococcoides</taxon>
    </lineage>
</organism>
<dbReference type="PANTHER" id="PTHR44858">
    <property type="entry name" value="TETRATRICOPEPTIDE REPEAT PROTEIN 6"/>
    <property type="match status" value="1"/>
</dbReference>
<evidence type="ECO:0000256" key="3">
    <source>
        <dbReference type="PROSITE-ProRule" id="PRU00339"/>
    </source>
</evidence>
<evidence type="ECO:0000313" key="5">
    <source>
        <dbReference type="EMBL" id="MCM1987740.1"/>
    </source>
</evidence>
<dbReference type="InterPro" id="IPR050498">
    <property type="entry name" value="Ycf3"/>
</dbReference>
<evidence type="ECO:0000256" key="2">
    <source>
        <dbReference type="ARBA" id="ARBA00022803"/>
    </source>
</evidence>
<evidence type="ECO:0000256" key="1">
    <source>
        <dbReference type="ARBA" id="ARBA00022737"/>
    </source>
</evidence>
<feature type="region of interest" description="Disordered" evidence="4">
    <location>
        <begin position="819"/>
        <end position="846"/>
    </location>
</feature>
<dbReference type="InterPro" id="IPR011990">
    <property type="entry name" value="TPR-like_helical_dom_sf"/>
</dbReference>
<feature type="repeat" description="TPR" evidence="3">
    <location>
        <begin position="568"/>
        <end position="601"/>
    </location>
</feature>
<feature type="repeat" description="TPR" evidence="3">
    <location>
        <begin position="704"/>
        <end position="737"/>
    </location>
</feature>
<reference evidence="5" key="2">
    <citation type="submission" date="2021-04" db="EMBL/GenBank/DDBJ databases">
        <authorList>
            <person name="Dong X."/>
        </authorList>
    </citation>
    <scope>NUCLEOTIDE SEQUENCE</scope>
    <source>
        <strain evidence="5">LLY</strain>
    </source>
</reference>
<evidence type="ECO:0000313" key="6">
    <source>
        <dbReference type="Proteomes" id="UP001056766"/>
    </source>
</evidence>
<feature type="repeat" description="TPR" evidence="3">
    <location>
        <begin position="636"/>
        <end position="669"/>
    </location>
</feature>
<dbReference type="PROSITE" id="PS50005">
    <property type="entry name" value="TPR"/>
    <property type="match status" value="5"/>
</dbReference>
<dbReference type="RefSeq" id="WP_250869080.1">
    <property type="nucleotide sequence ID" value="NZ_JAGSOI010000068.1"/>
</dbReference>
<dbReference type="InterPro" id="IPR019734">
    <property type="entry name" value="TPR_rpt"/>
</dbReference>
<dbReference type="AlphaFoldDB" id="A0A9E4ZHQ7"/>
<dbReference type="Pfam" id="PF00515">
    <property type="entry name" value="TPR_1"/>
    <property type="match status" value="3"/>
</dbReference>
<reference evidence="5" key="1">
    <citation type="journal article" date="2021" name="mSystems">
        <title>Bacteria and Archaea Synergistically Convert Glycine Betaine to Biogenic Methane in the Formosa Cold Seep of the South China Sea.</title>
        <authorList>
            <person name="Li L."/>
            <person name="Zhang W."/>
            <person name="Zhang S."/>
            <person name="Song L."/>
            <person name="Sun Q."/>
            <person name="Zhang H."/>
            <person name="Xiang H."/>
            <person name="Dong X."/>
        </authorList>
    </citation>
    <scope>NUCLEOTIDE SEQUENCE</scope>
    <source>
        <strain evidence="5">LLY</strain>
    </source>
</reference>
<accession>A0A9E4ZHQ7</accession>
<keyword evidence="6" id="KW-1185">Reference proteome</keyword>
<dbReference type="Pfam" id="PF13181">
    <property type="entry name" value="TPR_8"/>
    <property type="match status" value="3"/>
</dbReference>
<feature type="repeat" description="TPR" evidence="3">
    <location>
        <begin position="772"/>
        <end position="805"/>
    </location>
</feature>
<keyword evidence="1" id="KW-0677">Repeat</keyword>
<dbReference type="PANTHER" id="PTHR44858:SF1">
    <property type="entry name" value="UDP-N-ACETYLGLUCOSAMINE--PEPTIDE N-ACETYLGLUCOSAMINYLTRANSFERASE SPINDLY-RELATED"/>
    <property type="match status" value="1"/>
</dbReference>
<protein>
    <submittedName>
        <fullName evidence="5">Tetratricopeptide repeat protein</fullName>
    </submittedName>
</protein>
<sequence>MNIISVLTSKAKKNMHLQITLTNGNIICGNIIDIDETSVLILDKEKLAATSLNMVGAWQLDLNEELDIATPEEVNFVPDEKDVEDLDIIENIEEIGEIDVAGLLDGFEPNSVIFSNIIPNKHVTKLPESFLEMECSSDRGKWDSIFSRYQNALKNNDQELFESLSDELITMGDRNPKYGIFYFNSACFKLKSYDYPAAGKLFERAFRIDKKSDYIYNAAYTYLLEGNNPKALVNLGAYFCMEYPLTDKNMWYKFCDLAKDAKDYYVFSIALNEALNKYYQLEGEKIDPLKFLIQSALYVFKDTKVIRDIIVDILTSIENNGEAPSYEMIDHFIDDLNDSMDENGLSNANDDFDLVFAILNGLCAEDETELVPVPEIKVNDDIPVIERYTTGLKKGYVYRVIPPYRYGFLKDDDGINCHFKYDVVFDDVGFLDSTTEYNQLPLLFKSIPSTLEDASTDETAQVIFSVKLLDNMINLARNFAKEREYPHAIVELDNVLDYDPDNPEAKSLKPRWEGLYEKKNRVESDKINFQPKNELEWKQKGNLLLKLGMYEESIDAFNKAFTNMSNSSSSLHGQGIAYLKTKRYEEAIVCFDKALEMNSLHYHANHARGIVYQRQGDYVHALADFNKVIKVRPDHKDAWKQKAFSHSQLKQYEKAIDAYNMALDLDPEDWVTLSNKSAAFIKQDKLFDAMKCIDKVLSYLPEHADSLFTKGYIFQKENRLEDALEYIEKSLEYDPGNVKALSKKAFVLARMGKPEIAIDVMKNALKLNMGNAKTWYYKGVVHHYAGDYEKAIEAYQESLYINPGVARVMGCKERAEKELEPSMKSIQEASDSLEHEDNLSSNEDVEDLISKLNGKFSTS</sequence>
<proteinExistence type="predicted"/>
<feature type="repeat" description="TPR" evidence="3">
    <location>
        <begin position="602"/>
        <end position="635"/>
    </location>
</feature>